<dbReference type="KEGG" id="bco:Bcell_0236"/>
<dbReference type="EMBL" id="CP002394">
    <property type="protein sequence ID" value="ADU28523.1"/>
    <property type="molecule type" value="Genomic_DNA"/>
</dbReference>
<evidence type="ECO:0000256" key="3">
    <source>
        <dbReference type="SAM" id="Coils"/>
    </source>
</evidence>
<sequence>MLAYGVKLLELLSIDKTAEKSFLKIRLVLDEEVVLFWEIDDDTASYLVGLTLREEGHKYRLSFHSSRNSVNNRNISWLTKTYKDNSERINFTCSDDYINQLKRIKSIEKIKDIDALPFLTSALKEEKDEQVAEEDTLYLRRPAWRIALILSITILTVFSFSSYKYFYNPVYGDNPKLINEYEKKEITLKKKEQRANRLSYEETKGTGYIPYIELKDLITYGLPEGSVAITFDDGPSEYTTDIIDILNEYQVGGTFFFIGKNVIKHPSSVQYVNENGYSIGNHGYTHMNFIKLSEEGQENELLKTNRLIEDITQERVTMFRPPYGSFNDDVIDLMGNKEMNMVIWNVDPKDWKSPNSTKIVDHLHSSDMSGSIILLHETKMVVEALPEIIEYLQNEDLQIVNLR</sequence>
<dbReference type="STRING" id="649639.Bcell_0236"/>
<dbReference type="PANTHER" id="PTHR10587">
    <property type="entry name" value="GLYCOSYL TRANSFERASE-RELATED"/>
    <property type="match status" value="1"/>
</dbReference>
<dbReference type="InterPro" id="IPR002509">
    <property type="entry name" value="NODB_dom"/>
</dbReference>
<keyword evidence="6" id="KW-1185">Reference proteome</keyword>
<dbReference type="Pfam" id="PF01522">
    <property type="entry name" value="Polysacc_deac_1"/>
    <property type="match status" value="1"/>
</dbReference>
<dbReference type="OrthoDB" id="9812065at2"/>
<dbReference type="AlphaFoldDB" id="E6TU63"/>
<organism evidence="5 6">
    <name type="scientific">Evansella cellulosilytica (strain ATCC 21833 / DSM 2522 / FERM P-1141 / JCM 9156 / N-4)</name>
    <name type="common">Bacillus cellulosilyticus</name>
    <dbReference type="NCBI Taxonomy" id="649639"/>
    <lineage>
        <taxon>Bacteria</taxon>
        <taxon>Bacillati</taxon>
        <taxon>Bacillota</taxon>
        <taxon>Bacilli</taxon>
        <taxon>Bacillales</taxon>
        <taxon>Bacillaceae</taxon>
        <taxon>Evansella</taxon>
    </lineage>
</organism>
<dbReference type="eggNOG" id="COG0726">
    <property type="taxonomic scope" value="Bacteria"/>
</dbReference>
<dbReference type="InterPro" id="IPR050248">
    <property type="entry name" value="Polysacc_deacetylase_ArnD"/>
</dbReference>
<feature type="coiled-coil region" evidence="3">
    <location>
        <begin position="174"/>
        <end position="201"/>
    </location>
</feature>
<proteinExistence type="predicted"/>
<dbReference type="InterPro" id="IPR011330">
    <property type="entry name" value="Glyco_hydro/deAcase_b/a-brl"/>
</dbReference>
<feature type="domain" description="NodB homology" evidence="4">
    <location>
        <begin position="225"/>
        <end position="400"/>
    </location>
</feature>
<dbReference type="GO" id="GO:0016810">
    <property type="term" value="F:hydrolase activity, acting on carbon-nitrogen (but not peptide) bonds"/>
    <property type="evidence" value="ECO:0007669"/>
    <property type="project" value="InterPro"/>
</dbReference>
<protein>
    <submittedName>
        <fullName evidence="5">Polysaccharide deacetylase</fullName>
    </submittedName>
</protein>
<dbReference type="GO" id="GO:0016020">
    <property type="term" value="C:membrane"/>
    <property type="evidence" value="ECO:0007669"/>
    <property type="project" value="TreeGrafter"/>
</dbReference>
<keyword evidence="3" id="KW-0175">Coiled coil</keyword>
<dbReference type="PANTHER" id="PTHR10587:SF133">
    <property type="entry name" value="CHITIN DEACETYLASE 1-RELATED"/>
    <property type="match status" value="1"/>
</dbReference>
<evidence type="ECO:0000259" key="4">
    <source>
        <dbReference type="PROSITE" id="PS51677"/>
    </source>
</evidence>
<evidence type="ECO:0000256" key="2">
    <source>
        <dbReference type="ARBA" id="ARBA00022801"/>
    </source>
</evidence>
<dbReference type="PROSITE" id="PS51677">
    <property type="entry name" value="NODB"/>
    <property type="match status" value="1"/>
</dbReference>
<keyword evidence="1" id="KW-0479">Metal-binding</keyword>
<dbReference type="CDD" id="cd10917">
    <property type="entry name" value="CE4_NodB_like_6s_7s"/>
    <property type="match status" value="1"/>
</dbReference>
<accession>E6TU63</accession>
<dbReference type="GO" id="GO:0046872">
    <property type="term" value="F:metal ion binding"/>
    <property type="evidence" value="ECO:0007669"/>
    <property type="project" value="UniProtKB-KW"/>
</dbReference>
<reference evidence="5" key="1">
    <citation type="submission" date="2010-12" db="EMBL/GenBank/DDBJ databases">
        <title>Complete sequence of Bacillus cellulosilyticus DSM 2522.</title>
        <authorList>
            <consortium name="US DOE Joint Genome Institute"/>
            <person name="Lucas S."/>
            <person name="Copeland A."/>
            <person name="Lapidus A."/>
            <person name="Cheng J.-F."/>
            <person name="Bruce D."/>
            <person name="Goodwin L."/>
            <person name="Pitluck S."/>
            <person name="Chertkov O."/>
            <person name="Detter J.C."/>
            <person name="Han C."/>
            <person name="Tapia R."/>
            <person name="Land M."/>
            <person name="Hauser L."/>
            <person name="Jeffries C."/>
            <person name="Kyrpides N."/>
            <person name="Ivanova N."/>
            <person name="Mikhailova N."/>
            <person name="Brumm P."/>
            <person name="Mead D."/>
            <person name="Woyke T."/>
        </authorList>
    </citation>
    <scope>NUCLEOTIDE SEQUENCE [LARGE SCALE GENOMIC DNA]</scope>
    <source>
        <strain evidence="5">DSM 2522</strain>
    </source>
</reference>
<gene>
    <name evidence="5" type="ordered locus">Bcell_0236</name>
</gene>
<dbReference type="Gene3D" id="3.20.20.370">
    <property type="entry name" value="Glycoside hydrolase/deacetylase"/>
    <property type="match status" value="1"/>
</dbReference>
<name>E6TU63_EVAC2</name>
<evidence type="ECO:0000313" key="5">
    <source>
        <dbReference type="EMBL" id="ADU28523.1"/>
    </source>
</evidence>
<evidence type="ECO:0000256" key="1">
    <source>
        <dbReference type="ARBA" id="ARBA00022723"/>
    </source>
</evidence>
<dbReference type="Proteomes" id="UP000001401">
    <property type="component" value="Chromosome"/>
</dbReference>
<keyword evidence="2" id="KW-0378">Hydrolase</keyword>
<dbReference type="SUPFAM" id="SSF88713">
    <property type="entry name" value="Glycoside hydrolase/deacetylase"/>
    <property type="match status" value="1"/>
</dbReference>
<evidence type="ECO:0000313" key="6">
    <source>
        <dbReference type="Proteomes" id="UP000001401"/>
    </source>
</evidence>
<dbReference type="HOGENOM" id="CLU_609498_0_0_9"/>
<dbReference type="GO" id="GO:0005975">
    <property type="term" value="P:carbohydrate metabolic process"/>
    <property type="evidence" value="ECO:0007669"/>
    <property type="project" value="InterPro"/>
</dbReference>
<dbReference type="RefSeq" id="WP_013486864.1">
    <property type="nucleotide sequence ID" value="NC_014829.1"/>
</dbReference>